<dbReference type="Proteomes" id="UP000229315">
    <property type="component" value="Unassembled WGS sequence"/>
</dbReference>
<dbReference type="SUPFAM" id="SSF50494">
    <property type="entry name" value="Trypsin-like serine proteases"/>
    <property type="match status" value="1"/>
</dbReference>
<organism evidence="2 3">
    <name type="scientific">Candidatus Kaiserbacteria bacterium CG10_big_fil_rev_8_21_14_0_10_45_20</name>
    <dbReference type="NCBI Taxonomy" id="1974607"/>
    <lineage>
        <taxon>Bacteria</taxon>
        <taxon>Candidatus Kaiseribacteriota</taxon>
    </lineage>
</organism>
<feature type="compositionally biased region" description="Low complexity" evidence="1">
    <location>
        <begin position="74"/>
        <end position="94"/>
    </location>
</feature>
<dbReference type="InterPro" id="IPR043504">
    <property type="entry name" value="Peptidase_S1_PA_chymotrypsin"/>
</dbReference>
<evidence type="ECO:0000256" key="1">
    <source>
        <dbReference type="SAM" id="MobiDB-lite"/>
    </source>
</evidence>
<comment type="caution">
    <text evidence="2">The sequence shown here is derived from an EMBL/GenBank/DDBJ whole genome shotgun (WGS) entry which is preliminary data.</text>
</comment>
<evidence type="ECO:0000313" key="2">
    <source>
        <dbReference type="EMBL" id="PIR85463.1"/>
    </source>
</evidence>
<dbReference type="Pfam" id="PF13365">
    <property type="entry name" value="Trypsin_2"/>
    <property type="match status" value="1"/>
</dbReference>
<gene>
    <name evidence="2" type="ORF">COU15_00620</name>
</gene>
<name>A0A2H0UGC8_9BACT</name>
<accession>A0A2H0UGC8</accession>
<protein>
    <recommendedName>
        <fullName evidence="4">Serine protease</fullName>
    </recommendedName>
</protein>
<dbReference type="EMBL" id="PFBH01000002">
    <property type="protein sequence ID" value="PIR85463.1"/>
    <property type="molecule type" value="Genomic_DNA"/>
</dbReference>
<dbReference type="InterPro" id="IPR009003">
    <property type="entry name" value="Peptidase_S1_PA"/>
</dbReference>
<dbReference type="AlphaFoldDB" id="A0A2H0UGC8"/>
<reference evidence="3" key="1">
    <citation type="submission" date="2017-09" db="EMBL/GenBank/DDBJ databases">
        <title>Depth-based differentiation of microbial function through sediment-hosted aquifers and enrichment of novel symbionts in the deep terrestrial subsurface.</title>
        <authorList>
            <person name="Probst A.J."/>
            <person name="Ladd B."/>
            <person name="Jarett J.K."/>
            <person name="Geller-Mcgrath D.E."/>
            <person name="Sieber C.M.K."/>
            <person name="Emerson J.B."/>
            <person name="Anantharaman K."/>
            <person name="Thomas B.C."/>
            <person name="Malmstrom R."/>
            <person name="Stieglmeier M."/>
            <person name="Klingl A."/>
            <person name="Woyke T."/>
            <person name="Ryan C.M."/>
            <person name="Banfield J.F."/>
        </authorList>
    </citation>
    <scope>NUCLEOTIDE SEQUENCE [LARGE SCALE GENOMIC DNA]</scope>
</reference>
<sequence length="402" mass="43150">MTFLSELLLSVVSALTATLVFFGLISSPPIETPAQPVLVTEESPSPLADTEKKEREEEVKTSPETEEKSPQSPKTPAEATPEAEPTKTTAPVTEDPLEEVIKAFAQLSFEQEKETSTQNIQETLGLNETVRNSVVNILCTTEGAGQLNPISASGVFIHPSGVVLTNAHVAQYLLLKDYPVPNFIECVARTGSPASPKYTFELLFIPPSWIQENASKIVQESPRGNGEYDYALLYVTGGVSDQIVVPETFPYLKIAVDGPNQNDPVLLAGYPAGFLGGITVQKELYAVSANALVGEIFTFGGNTPDLFSIGGSIVAQQGSSGGAVARQDGALVGLIVTSSDAETTENRDLRAIATPYIIRDFEKQSGASLSLYLSGDFREQSRIFNLTVAPTLTKTLLQYLEN</sequence>
<evidence type="ECO:0000313" key="3">
    <source>
        <dbReference type="Proteomes" id="UP000229315"/>
    </source>
</evidence>
<evidence type="ECO:0008006" key="4">
    <source>
        <dbReference type="Google" id="ProtNLM"/>
    </source>
</evidence>
<feature type="region of interest" description="Disordered" evidence="1">
    <location>
        <begin position="31"/>
        <end position="95"/>
    </location>
</feature>
<dbReference type="Gene3D" id="2.40.10.10">
    <property type="entry name" value="Trypsin-like serine proteases"/>
    <property type="match status" value="2"/>
</dbReference>
<feature type="compositionally biased region" description="Basic and acidic residues" evidence="1">
    <location>
        <begin position="49"/>
        <end position="69"/>
    </location>
</feature>
<proteinExistence type="predicted"/>